<dbReference type="Gene3D" id="2.40.50.140">
    <property type="entry name" value="Nucleic acid-binding proteins"/>
    <property type="match status" value="1"/>
</dbReference>
<dbReference type="SUPFAM" id="SSF57863">
    <property type="entry name" value="ArfGap/RecO-like zinc finger"/>
    <property type="match status" value="1"/>
</dbReference>
<dbReference type="NCBIfam" id="TIGR00613">
    <property type="entry name" value="reco"/>
    <property type="match status" value="1"/>
</dbReference>
<keyword evidence="5 7" id="KW-0234">DNA repair</keyword>
<keyword evidence="3 7" id="KW-0227">DNA damage</keyword>
<proteinExistence type="inferred from homology"/>
<comment type="caution">
    <text evidence="9">The sequence shown here is derived from an EMBL/GenBank/DDBJ whole genome shotgun (WGS) entry which is preliminary data.</text>
</comment>
<evidence type="ECO:0000256" key="5">
    <source>
        <dbReference type="ARBA" id="ARBA00023204"/>
    </source>
</evidence>
<evidence type="ECO:0000256" key="4">
    <source>
        <dbReference type="ARBA" id="ARBA00023172"/>
    </source>
</evidence>
<dbReference type="EMBL" id="JAPQER010000002">
    <property type="protein sequence ID" value="MCY6484244.1"/>
    <property type="molecule type" value="Genomic_DNA"/>
</dbReference>
<dbReference type="HAMAP" id="MF_00201">
    <property type="entry name" value="RecO"/>
    <property type="match status" value="1"/>
</dbReference>
<gene>
    <name evidence="7 9" type="primary">recO</name>
    <name evidence="9" type="ORF">OW763_07730</name>
</gene>
<feature type="domain" description="DNA replication/recombination mediator RecO N-terminal" evidence="8">
    <location>
        <begin position="9"/>
        <end position="84"/>
    </location>
</feature>
<dbReference type="SUPFAM" id="SSF50249">
    <property type="entry name" value="Nucleic acid-binding proteins"/>
    <property type="match status" value="1"/>
</dbReference>
<evidence type="ECO:0000313" key="10">
    <source>
        <dbReference type="Proteomes" id="UP001078443"/>
    </source>
</evidence>
<sequence length="249" mass="28963">MGDGFLAIFKSRAVVLKTQDFKEKDKIVWLFSEKLGKISSIARGAKTSKSKFLSSTQPFCFGEYVLYRGKNLYTINEVETIDSFQGILKDFDSITYASYFCELIIIALNDEESIREFFKEFVKAFYLIKNKAVDLEILTRCFEMKLLKFTGYGFDFDRCSICGKKIISSNYISFQYHGGICRNCRRSNGTNISYTGYSILRFLNNIELENINRISIPREVKNEIYKILNIFISQSYSKKPKSLEIFKYL</sequence>
<dbReference type="InterPro" id="IPR042242">
    <property type="entry name" value="RecO_C"/>
</dbReference>
<name>A0ABT4CZ39_9CLOT</name>
<dbReference type="Pfam" id="PF11967">
    <property type="entry name" value="RecO_N"/>
    <property type="match status" value="1"/>
</dbReference>
<dbReference type="PANTHER" id="PTHR33991:SF1">
    <property type="entry name" value="DNA REPAIR PROTEIN RECO"/>
    <property type="match status" value="1"/>
</dbReference>
<dbReference type="InterPro" id="IPR012340">
    <property type="entry name" value="NA-bd_OB-fold"/>
</dbReference>
<comment type="function">
    <text evidence="7">Involved in DNA repair and RecF pathway recombination.</text>
</comment>
<dbReference type="InterPro" id="IPR037278">
    <property type="entry name" value="ARFGAP/RecO"/>
</dbReference>
<dbReference type="Pfam" id="PF02565">
    <property type="entry name" value="RecO_C"/>
    <property type="match status" value="1"/>
</dbReference>
<comment type="similarity">
    <text evidence="1 7">Belongs to the RecO family.</text>
</comment>
<evidence type="ECO:0000256" key="3">
    <source>
        <dbReference type="ARBA" id="ARBA00022763"/>
    </source>
</evidence>
<dbReference type="PANTHER" id="PTHR33991">
    <property type="entry name" value="DNA REPAIR PROTEIN RECO"/>
    <property type="match status" value="1"/>
</dbReference>
<dbReference type="Proteomes" id="UP001078443">
    <property type="component" value="Unassembled WGS sequence"/>
</dbReference>
<protein>
    <recommendedName>
        <fullName evidence="2 7">DNA repair protein RecO</fullName>
    </recommendedName>
    <alternativeName>
        <fullName evidence="6 7">Recombination protein O</fullName>
    </alternativeName>
</protein>
<keyword evidence="10" id="KW-1185">Reference proteome</keyword>
<reference evidence="9" key="1">
    <citation type="submission" date="2022-12" db="EMBL/GenBank/DDBJ databases">
        <authorList>
            <person name="Wang J."/>
        </authorList>
    </citation>
    <scope>NUCLEOTIDE SEQUENCE</scope>
    <source>
        <strain evidence="9">HY-45-18</strain>
    </source>
</reference>
<evidence type="ECO:0000256" key="7">
    <source>
        <dbReference type="HAMAP-Rule" id="MF_00201"/>
    </source>
</evidence>
<evidence type="ECO:0000256" key="2">
    <source>
        <dbReference type="ARBA" id="ARBA00021310"/>
    </source>
</evidence>
<dbReference type="InterPro" id="IPR003717">
    <property type="entry name" value="RecO"/>
</dbReference>
<dbReference type="RefSeq" id="WP_268040653.1">
    <property type="nucleotide sequence ID" value="NZ_JAPQER010000002.1"/>
</dbReference>
<evidence type="ECO:0000256" key="6">
    <source>
        <dbReference type="ARBA" id="ARBA00033409"/>
    </source>
</evidence>
<evidence type="ECO:0000256" key="1">
    <source>
        <dbReference type="ARBA" id="ARBA00007452"/>
    </source>
</evidence>
<evidence type="ECO:0000313" key="9">
    <source>
        <dbReference type="EMBL" id="MCY6484244.1"/>
    </source>
</evidence>
<organism evidence="9 10">
    <name type="scientific">Clostridium aestuarii</name>
    <dbReference type="NCBI Taxonomy" id="338193"/>
    <lineage>
        <taxon>Bacteria</taxon>
        <taxon>Bacillati</taxon>
        <taxon>Bacillota</taxon>
        <taxon>Clostridia</taxon>
        <taxon>Eubacteriales</taxon>
        <taxon>Clostridiaceae</taxon>
        <taxon>Clostridium</taxon>
    </lineage>
</organism>
<keyword evidence="4 7" id="KW-0233">DNA recombination</keyword>
<accession>A0ABT4CZ39</accession>
<dbReference type="Gene3D" id="1.20.1440.120">
    <property type="entry name" value="Recombination protein O, C-terminal domain"/>
    <property type="match status" value="1"/>
</dbReference>
<dbReference type="InterPro" id="IPR022572">
    <property type="entry name" value="DNA_rep/recomb_RecO_N"/>
</dbReference>
<evidence type="ECO:0000259" key="8">
    <source>
        <dbReference type="Pfam" id="PF11967"/>
    </source>
</evidence>